<keyword evidence="3" id="KW-1185">Reference proteome</keyword>
<sequence length="107" mass="11607">MGRVRPVGWVRVAADFKEERGCARGPGPEETQLPPAVERRVRTQRGLRCGIVEAEQTAQIQRGERHSGVVHWNPLDNSEGPGDRGSGSTPLWKGDKAHKPCSGASLS</sequence>
<feature type="region of interest" description="Disordered" evidence="1">
    <location>
        <begin position="59"/>
        <end position="107"/>
    </location>
</feature>
<dbReference type="EMBL" id="JANPWB010000008">
    <property type="protein sequence ID" value="KAJ1164625.1"/>
    <property type="molecule type" value="Genomic_DNA"/>
</dbReference>
<reference evidence="2" key="1">
    <citation type="journal article" date="2022" name="bioRxiv">
        <title>Sequencing and chromosome-scale assembly of the giantPleurodeles waltlgenome.</title>
        <authorList>
            <person name="Brown T."/>
            <person name="Elewa A."/>
            <person name="Iarovenko S."/>
            <person name="Subramanian E."/>
            <person name="Araus A.J."/>
            <person name="Petzold A."/>
            <person name="Susuki M."/>
            <person name="Suzuki K.-i.T."/>
            <person name="Hayashi T."/>
            <person name="Toyoda A."/>
            <person name="Oliveira C."/>
            <person name="Osipova E."/>
            <person name="Leigh N.D."/>
            <person name="Simon A."/>
            <person name="Yun M.H."/>
        </authorList>
    </citation>
    <scope>NUCLEOTIDE SEQUENCE</scope>
    <source>
        <strain evidence="2">20211129_DDA</strain>
        <tissue evidence="2">Liver</tissue>
    </source>
</reference>
<evidence type="ECO:0000313" key="2">
    <source>
        <dbReference type="EMBL" id="KAJ1164625.1"/>
    </source>
</evidence>
<comment type="caution">
    <text evidence="2">The sequence shown here is derived from an EMBL/GenBank/DDBJ whole genome shotgun (WGS) entry which is preliminary data.</text>
</comment>
<gene>
    <name evidence="2" type="ORF">NDU88_005060</name>
</gene>
<dbReference type="Proteomes" id="UP001066276">
    <property type="component" value="Chromosome 4_2"/>
</dbReference>
<evidence type="ECO:0000313" key="3">
    <source>
        <dbReference type="Proteomes" id="UP001066276"/>
    </source>
</evidence>
<accession>A0AAV7SKQ4</accession>
<protein>
    <submittedName>
        <fullName evidence="2">Uncharacterized protein</fullName>
    </submittedName>
</protein>
<dbReference type="AlphaFoldDB" id="A0AAV7SKQ4"/>
<evidence type="ECO:0000256" key="1">
    <source>
        <dbReference type="SAM" id="MobiDB-lite"/>
    </source>
</evidence>
<name>A0AAV7SKQ4_PLEWA</name>
<proteinExistence type="predicted"/>
<organism evidence="2 3">
    <name type="scientific">Pleurodeles waltl</name>
    <name type="common">Iberian ribbed newt</name>
    <dbReference type="NCBI Taxonomy" id="8319"/>
    <lineage>
        <taxon>Eukaryota</taxon>
        <taxon>Metazoa</taxon>
        <taxon>Chordata</taxon>
        <taxon>Craniata</taxon>
        <taxon>Vertebrata</taxon>
        <taxon>Euteleostomi</taxon>
        <taxon>Amphibia</taxon>
        <taxon>Batrachia</taxon>
        <taxon>Caudata</taxon>
        <taxon>Salamandroidea</taxon>
        <taxon>Salamandridae</taxon>
        <taxon>Pleurodelinae</taxon>
        <taxon>Pleurodeles</taxon>
    </lineage>
</organism>